<sequence length="139" mass="15819">MFGLFREKEKNTFEEVERMANDLGFTVTSAGKVLCFMSLESDYSSSETLSNLLVIHTAKQISELPLDEIITENMMFLVNNFVAYINDRYSHRYIKKTLYENDFKAIITMVALDSNGFALADKIVEQNNPVSQSTLLSPI</sequence>
<name>A0A8I0PU36_MORMO</name>
<accession>A0A8I0PU36</accession>
<gene>
    <name evidence="1" type="ORF">CYG68_01790</name>
</gene>
<organism evidence="1 2">
    <name type="scientific">Morganella morganii</name>
    <name type="common">Proteus morganii</name>
    <dbReference type="NCBI Taxonomy" id="582"/>
    <lineage>
        <taxon>Bacteria</taxon>
        <taxon>Pseudomonadati</taxon>
        <taxon>Pseudomonadota</taxon>
        <taxon>Gammaproteobacteria</taxon>
        <taxon>Enterobacterales</taxon>
        <taxon>Morganellaceae</taxon>
        <taxon>Morganella</taxon>
    </lineage>
</organism>
<evidence type="ECO:0000313" key="1">
    <source>
        <dbReference type="EMBL" id="MBE8611162.1"/>
    </source>
</evidence>
<protein>
    <submittedName>
        <fullName evidence="1">Uncharacterized protein</fullName>
    </submittedName>
</protein>
<comment type="caution">
    <text evidence="1">The sequence shown here is derived from an EMBL/GenBank/DDBJ whole genome shotgun (WGS) entry which is preliminary data.</text>
</comment>
<reference evidence="1" key="1">
    <citation type="submission" date="2017-12" db="EMBL/GenBank/DDBJ databases">
        <title>Genome sequencing and analysis.</title>
        <authorList>
            <person name="Huang Y.-T."/>
        </authorList>
    </citation>
    <scope>NUCLEOTIDE SEQUENCE</scope>
    <source>
        <strain evidence="1">VGH116</strain>
    </source>
</reference>
<dbReference type="EMBL" id="PKLF01000002">
    <property type="protein sequence ID" value="MBE8611162.1"/>
    <property type="molecule type" value="Genomic_DNA"/>
</dbReference>
<dbReference type="AlphaFoldDB" id="A0A8I0PU36"/>
<dbReference type="Proteomes" id="UP000650477">
    <property type="component" value="Unassembled WGS sequence"/>
</dbReference>
<proteinExistence type="predicted"/>
<evidence type="ECO:0000313" key="2">
    <source>
        <dbReference type="Proteomes" id="UP000650477"/>
    </source>
</evidence>